<dbReference type="Pfam" id="PF05973">
    <property type="entry name" value="Gp49"/>
    <property type="match status" value="1"/>
</dbReference>
<dbReference type="InterPro" id="IPR009241">
    <property type="entry name" value="HigB-like"/>
</dbReference>
<proteinExistence type="predicted"/>
<reference evidence="1" key="2">
    <citation type="submission" date="2021-04" db="EMBL/GenBank/DDBJ databases">
        <authorList>
            <person name="Gilroy R."/>
        </authorList>
    </citation>
    <scope>NUCLEOTIDE SEQUENCE</scope>
    <source>
        <strain evidence="1">ChiHecolR3B27-1887</strain>
    </source>
</reference>
<dbReference type="AlphaFoldDB" id="A0A9D2IPH6"/>
<evidence type="ECO:0000313" key="2">
    <source>
        <dbReference type="Proteomes" id="UP000824029"/>
    </source>
</evidence>
<name>A0A9D2IPH6_9ACTN</name>
<accession>A0A9D2IPH6</accession>
<organism evidence="1 2">
    <name type="scientific">Candidatus Olsenella stercoravium</name>
    <dbReference type="NCBI Taxonomy" id="2838713"/>
    <lineage>
        <taxon>Bacteria</taxon>
        <taxon>Bacillati</taxon>
        <taxon>Actinomycetota</taxon>
        <taxon>Coriobacteriia</taxon>
        <taxon>Coriobacteriales</taxon>
        <taxon>Atopobiaceae</taxon>
        <taxon>Olsenella</taxon>
    </lineage>
</organism>
<comment type="caution">
    <text evidence="1">The sequence shown here is derived from an EMBL/GenBank/DDBJ whole genome shotgun (WGS) entry which is preliminary data.</text>
</comment>
<gene>
    <name evidence="1" type="ORF">IAA22_04850</name>
</gene>
<dbReference type="Proteomes" id="UP000824029">
    <property type="component" value="Unassembled WGS sequence"/>
</dbReference>
<dbReference type="EMBL" id="DXBZ01000089">
    <property type="protein sequence ID" value="HIZ18419.1"/>
    <property type="molecule type" value="Genomic_DNA"/>
</dbReference>
<evidence type="ECO:0000313" key="1">
    <source>
        <dbReference type="EMBL" id="HIZ18419.1"/>
    </source>
</evidence>
<sequence>MYEVVFYESANGEAPVQEFLDSLPIKLREKTLRGLMLLQELGPQLRGEETEHIRDGLFELRTKFGSDITRIFYFFFAGQRIVVTGGFIKKSQKTPRREIERALRRKRDWEVVHREDA</sequence>
<protein>
    <submittedName>
        <fullName evidence="1">Type II toxin-antitoxin system RelE/ParE family toxin</fullName>
    </submittedName>
</protein>
<reference evidence="1" key="1">
    <citation type="journal article" date="2021" name="PeerJ">
        <title>Extensive microbial diversity within the chicken gut microbiome revealed by metagenomics and culture.</title>
        <authorList>
            <person name="Gilroy R."/>
            <person name="Ravi A."/>
            <person name="Getino M."/>
            <person name="Pursley I."/>
            <person name="Horton D.L."/>
            <person name="Alikhan N.F."/>
            <person name="Baker D."/>
            <person name="Gharbi K."/>
            <person name="Hall N."/>
            <person name="Watson M."/>
            <person name="Adriaenssens E.M."/>
            <person name="Foster-Nyarko E."/>
            <person name="Jarju S."/>
            <person name="Secka A."/>
            <person name="Antonio M."/>
            <person name="Oren A."/>
            <person name="Chaudhuri R.R."/>
            <person name="La Ragione R."/>
            <person name="Hildebrand F."/>
            <person name="Pallen M.J."/>
        </authorList>
    </citation>
    <scope>NUCLEOTIDE SEQUENCE</scope>
    <source>
        <strain evidence="1">ChiHecolR3B27-1887</strain>
    </source>
</reference>